<dbReference type="PANTHER" id="PTHR43792:SF1">
    <property type="entry name" value="N-ACETYLTRANSFERASE DOMAIN-CONTAINING PROTEIN"/>
    <property type="match status" value="1"/>
</dbReference>
<dbReference type="InterPro" id="IPR016181">
    <property type="entry name" value="Acyl_CoA_acyltransferase"/>
</dbReference>
<dbReference type="SUPFAM" id="SSF55729">
    <property type="entry name" value="Acyl-CoA N-acyltransferases (Nat)"/>
    <property type="match status" value="1"/>
</dbReference>
<organism evidence="2 3">
    <name type="scientific">Billgrantia tianxiuensis</name>
    <dbReference type="NCBI Taxonomy" id="2497861"/>
    <lineage>
        <taxon>Bacteria</taxon>
        <taxon>Pseudomonadati</taxon>
        <taxon>Pseudomonadota</taxon>
        <taxon>Gammaproteobacteria</taxon>
        <taxon>Oceanospirillales</taxon>
        <taxon>Halomonadaceae</taxon>
        <taxon>Billgrantia</taxon>
    </lineage>
</organism>
<dbReference type="KEGG" id="htx:EKK97_04470"/>
<dbReference type="Proteomes" id="UP000464013">
    <property type="component" value="Chromosome"/>
</dbReference>
<dbReference type="OrthoDB" id="9801669at2"/>
<reference evidence="2 3" key="1">
    <citation type="submission" date="2019-01" db="EMBL/GenBank/DDBJ databases">
        <title>Complete genome of a denitifying bacterium Halomons sp. BC-M4-5.</title>
        <authorList>
            <person name="Wang L."/>
            <person name="Shao Z."/>
        </authorList>
    </citation>
    <scope>NUCLEOTIDE SEQUENCE [LARGE SCALE GENOMIC DNA]</scope>
    <source>
        <strain evidence="2 3">BC-M4-5</strain>
    </source>
</reference>
<accession>A0A6I6SQX7</accession>
<protein>
    <submittedName>
        <fullName evidence="2">N-acetyltransferase</fullName>
    </submittedName>
</protein>
<feature type="domain" description="N-acetyltransferase" evidence="1">
    <location>
        <begin position="23"/>
        <end position="177"/>
    </location>
</feature>
<evidence type="ECO:0000313" key="3">
    <source>
        <dbReference type="Proteomes" id="UP000464013"/>
    </source>
</evidence>
<dbReference type="Gene3D" id="3.40.630.30">
    <property type="match status" value="1"/>
</dbReference>
<dbReference type="GO" id="GO:0016747">
    <property type="term" value="F:acyltransferase activity, transferring groups other than amino-acyl groups"/>
    <property type="evidence" value="ECO:0007669"/>
    <property type="project" value="InterPro"/>
</dbReference>
<keyword evidence="2" id="KW-0808">Transferase</keyword>
<gene>
    <name evidence="2" type="ORF">EKK97_04470</name>
</gene>
<sequence>MLPPRIDTERLTLREPRPTDGPVLYREYTTDPEVTRYMVWRPHQAPSETQEYVDVCIRAWKERSRFPYVMTFHGDEHEPIGMLEARPRGHTVDVGYVLARRHWRKGIMPEALTALTALCLAQPEVYRVQATCDVENLASARLLEKCGFVREGRLERHMLHPNIDPEPRACFLYARCR</sequence>
<name>A0A6I6SQX7_9GAMM</name>
<evidence type="ECO:0000259" key="1">
    <source>
        <dbReference type="PROSITE" id="PS51186"/>
    </source>
</evidence>
<dbReference type="PANTHER" id="PTHR43792">
    <property type="entry name" value="GNAT FAMILY, PUTATIVE (AFU_ORTHOLOGUE AFUA_3G00765)-RELATED-RELATED"/>
    <property type="match status" value="1"/>
</dbReference>
<dbReference type="InterPro" id="IPR051531">
    <property type="entry name" value="N-acetyltransferase"/>
</dbReference>
<evidence type="ECO:0000313" key="2">
    <source>
        <dbReference type="EMBL" id="QHC49013.1"/>
    </source>
</evidence>
<proteinExistence type="predicted"/>
<dbReference type="AlphaFoldDB" id="A0A6I6SQX7"/>
<dbReference type="InterPro" id="IPR000182">
    <property type="entry name" value="GNAT_dom"/>
</dbReference>
<dbReference type="PROSITE" id="PS51186">
    <property type="entry name" value="GNAT"/>
    <property type="match status" value="1"/>
</dbReference>
<dbReference type="Pfam" id="PF13302">
    <property type="entry name" value="Acetyltransf_3"/>
    <property type="match status" value="1"/>
</dbReference>
<dbReference type="EMBL" id="CP035042">
    <property type="protein sequence ID" value="QHC49013.1"/>
    <property type="molecule type" value="Genomic_DNA"/>
</dbReference>
<keyword evidence="3" id="KW-1185">Reference proteome</keyword>